<evidence type="ECO:0000256" key="1">
    <source>
        <dbReference type="SAM" id="MobiDB-lite"/>
    </source>
</evidence>
<feature type="compositionally biased region" description="Polar residues" evidence="1">
    <location>
        <begin position="452"/>
        <end position="461"/>
    </location>
</feature>
<keyword evidence="3" id="KW-1185">Reference proteome</keyword>
<dbReference type="Proteomes" id="UP000807469">
    <property type="component" value="Unassembled WGS sequence"/>
</dbReference>
<evidence type="ECO:0000313" key="3">
    <source>
        <dbReference type="Proteomes" id="UP000807469"/>
    </source>
</evidence>
<comment type="caution">
    <text evidence="2">The sequence shown here is derived from an EMBL/GenBank/DDBJ whole genome shotgun (WGS) entry which is preliminary data.</text>
</comment>
<protein>
    <submittedName>
        <fullName evidence="2">Uncharacterized protein</fullName>
    </submittedName>
</protein>
<feature type="region of interest" description="Disordered" evidence="1">
    <location>
        <begin position="305"/>
        <end position="373"/>
    </location>
</feature>
<dbReference type="EMBL" id="MU156147">
    <property type="protein sequence ID" value="KAF9470225.1"/>
    <property type="molecule type" value="Genomic_DNA"/>
</dbReference>
<gene>
    <name evidence="2" type="ORF">BDN70DRAFT_902281</name>
</gene>
<feature type="compositionally biased region" description="Polar residues" evidence="1">
    <location>
        <begin position="321"/>
        <end position="331"/>
    </location>
</feature>
<feature type="compositionally biased region" description="Polar residues" evidence="1">
    <location>
        <begin position="468"/>
        <end position="480"/>
    </location>
</feature>
<accession>A0A9P5YMC9</accession>
<proteinExistence type="predicted"/>
<feature type="compositionally biased region" description="Basic and acidic residues" evidence="1">
    <location>
        <begin position="413"/>
        <end position="427"/>
    </location>
</feature>
<evidence type="ECO:0000313" key="2">
    <source>
        <dbReference type="EMBL" id="KAF9470225.1"/>
    </source>
</evidence>
<reference evidence="2" key="1">
    <citation type="submission" date="2020-11" db="EMBL/GenBank/DDBJ databases">
        <authorList>
            <consortium name="DOE Joint Genome Institute"/>
            <person name="Ahrendt S."/>
            <person name="Riley R."/>
            <person name="Andreopoulos W."/>
            <person name="Labutti K."/>
            <person name="Pangilinan J."/>
            <person name="Ruiz-Duenas F.J."/>
            <person name="Barrasa J.M."/>
            <person name="Sanchez-Garcia M."/>
            <person name="Camarero S."/>
            <person name="Miyauchi S."/>
            <person name="Serrano A."/>
            <person name="Linde D."/>
            <person name="Babiker R."/>
            <person name="Drula E."/>
            <person name="Ayuso-Fernandez I."/>
            <person name="Pacheco R."/>
            <person name="Padilla G."/>
            <person name="Ferreira P."/>
            <person name="Barriuso J."/>
            <person name="Kellner H."/>
            <person name="Castanera R."/>
            <person name="Alfaro M."/>
            <person name="Ramirez L."/>
            <person name="Pisabarro A.G."/>
            <person name="Kuo A."/>
            <person name="Tritt A."/>
            <person name="Lipzen A."/>
            <person name="He G."/>
            <person name="Yan M."/>
            <person name="Ng V."/>
            <person name="Cullen D."/>
            <person name="Martin F."/>
            <person name="Rosso M.-N."/>
            <person name="Henrissat B."/>
            <person name="Hibbett D."/>
            <person name="Martinez A.T."/>
            <person name="Grigoriev I.V."/>
        </authorList>
    </citation>
    <scope>NUCLEOTIDE SEQUENCE</scope>
    <source>
        <strain evidence="2">CIRM-BRFM 674</strain>
    </source>
</reference>
<feature type="region of interest" description="Disordered" evidence="1">
    <location>
        <begin position="386"/>
        <end position="480"/>
    </location>
</feature>
<feature type="compositionally biased region" description="Low complexity" evidence="1">
    <location>
        <begin position="386"/>
        <end position="402"/>
    </location>
</feature>
<organism evidence="2 3">
    <name type="scientific">Pholiota conissans</name>
    <dbReference type="NCBI Taxonomy" id="109636"/>
    <lineage>
        <taxon>Eukaryota</taxon>
        <taxon>Fungi</taxon>
        <taxon>Dikarya</taxon>
        <taxon>Basidiomycota</taxon>
        <taxon>Agaricomycotina</taxon>
        <taxon>Agaricomycetes</taxon>
        <taxon>Agaricomycetidae</taxon>
        <taxon>Agaricales</taxon>
        <taxon>Agaricineae</taxon>
        <taxon>Strophariaceae</taxon>
        <taxon>Pholiota</taxon>
    </lineage>
</organism>
<dbReference type="AlphaFoldDB" id="A0A9P5YMC9"/>
<sequence length="654" mass="72491">HHSDSGPDPEFLPPDKELLDEEAFKAAELSYNDQVKILKFRKDISRRLAYQHAKDQNPTKHVFVGCEDPLVVLMTKIAGIPLKKPRMRTAHNVWSQENRQLVDAIFDERIRIEDVPLTKRAGVRMQVYKECFDKLDLEVKRTYEKKAAEEHRLAIEKIELELNSPPSQDPADRQQVLKGLPTFVQPILDLISDYTGWKATLLVGGPEPADQGRLNMMSFHAGETVGNIKMNFGRSERRGYKNFVMPIFGSFLKKCYTVEDCRATALSDVNAMSLAEVLQLDGGNFSVESVESAVSYIKVACTSSENRDLTETSQTPPPTPATFSRTNGQTTDPRKARTSSMLRAVTPTLEKSEATGGSPVPSPIPSPCASPMLPSQATSVLLESTPTHAMPPSTASPAASPLAPTPPPQSSSRAEKMRNDSQKRPLDGGESGAEGTEGIDIPLRKRLRSSKVDTTLAQASSEVRVVKSQASTRSTSTSPSLVAIPPLTKTELAASPDWFLKVYQMFLSKDLGVSWVELVRSWAHFEKDSDYEEQEKLGAAGRPPCVKAWISRARSTTYRPDLGALPAFEKGFRVWWASLQPEWRCEGSTEILKQQQGDLDNLRRPGKNGLVSVLAALFFWAAHAEKNECAGWQQRWEASADDVRWVIQSLNSSQ</sequence>
<feature type="non-terminal residue" evidence="2">
    <location>
        <position position="1"/>
    </location>
</feature>
<name>A0A9P5YMC9_9AGAR</name>
<dbReference type="OrthoDB" id="3033067at2759"/>